<proteinExistence type="predicted"/>
<evidence type="ECO:0000313" key="2">
    <source>
        <dbReference type="EMBL" id="CUP16985.1"/>
    </source>
</evidence>
<evidence type="ECO:0000313" key="5">
    <source>
        <dbReference type="Proteomes" id="UP000095709"/>
    </source>
</evidence>
<dbReference type="EMBL" id="JAAITQ010000026">
    <property type="protein sequence ID" value="NSE17244.1"/>
    <property type="molecule type" value="Genomic_DNA"/>
</dbReference>
<evidence type="ECO:0000313" key="6">
    <source>
        <dbReference type="Proteomes" id="UP000768180"/>
    </source>
</evidence>
<dbReference type="EMBL" id="CZAL01000006">
    <property type="protein sequence ID" value="CUP16985.1"/>
    <property type="molecule type" value="Genomic_DNA"/>
</dbReference>
<reference evidence="3" key="3">
    <citation type="submission" date="2020-02" db="EMBL/GenBank/DDBJ databases">
        <authorList>
            <person name="Littmann E."/>
            <person name="Sorbara M."/>
        </authorList>
    </citation>
    <scope>NUCLEOTIDE SEQUENCE</scope>
    <source>
        <strain evidence="3">MSK.14.54</strain>
    </source>
</reference>
<protein>
    <submittedName>
        <fullName evidence="2">Uncharacterized protein</fullName>
    </submittedName>
</protein>
<keyword evidence="6" id="KW-1185">Reference proteome</keyword>
<dbReference type="EMBL" id="CYYV01000010">
    <property type="protein sequence ID" value="CUO52472.1"/>
    <property type="molecule type" value="Genomic_DNA"/>
</dbReference>
<gene>
    <name evidence="1" type="ORF">ERS852406_02171</name>
    <name evidence="2" type="ORF">ERS852498_01403</name>
    <name evidence="3" type="ORF">G5B05_12680</name>
</gene>
<organism evidence="2 5">
    <name type="scientific">Fusicatenibacter saccharivorans</name>
    <dbReference type="NCBI Taxonomy" id="1150298"/>
    <lineage>
        <taxon>Bacteria</taxon>
        <taxon>Bacillati</taxon>
        <taxon>Bacillota</taxon>
        <taxon>Clostridia</taxon>
        <taxon>Lachnospirales</taxon>
        <taxon>Lachnospiraceae</taxon>
        <taxon>Fusicatenibacter</taxon>
    </lineage>
</organism>
<evidence type="ECO:0000313" key="1">
    <source>
        <dbReference type="EMBL" id="CUO52472.1"/>
    </source>
</evidence>
<dbReference type="Proteomes" id="UP000095709">
    <property type="component" value="Unassembled WGS sequence"/>
</dbReference>
<name>A0A174L5A8_9FIRM</name>
<reference evidence="4 5" key="1">
    <citation type="submission" date="2015-09" db="EMBL/GenBank/DDBJ databases">
        <authorList>
            <consortium name="Pathogen Informatics"/>
        </authorList>
    </citation>
    <scope>NUCLEOTIDE SEQUENCE [LARGE SCALE GENOMIC DNA]</scope>
    <source>
        <strain evidence="1 4">2789STDY5608849</strain>
        <strain evidence="2 5">2789STDY5834885</strain>
    </source>
</reference>
<dbReference type="AlphaFoldDB" id="A0A174L5A8"/>
<dbReference type="RefSeq" id="WP_055228050.1">
    <property type="nucleotide sequence ID" value="NZ_CAXSRP010000007.1"/>
</dbReference>
<reference evidence="3 6" key="2">
    <citation type="journal article" date="2020" name="Cell Host Microbe">
        <title>Functional and Genomic Variation between Human-Derived Isolates of Lachnospiraceae Reveals Inter- and Intra-Species Diversity.</title>
        <authorList>
            <person name="Sorbara M.T."/>
            <person name="Littmann E.R."/>
            <person name="Fontana E."/>
            <person name="Moody T.U."/>
            <person name="Kohout C.E."/>
            <person name="Gjonbalaj M."/>
            <person name="Eaton V."/>
            <person name="Seok R."/>
            <person name="Leiner I.M."/>
            <person name="Pamer E.G."/>
        </authorList>
    </citation>
    <scope>NUCLEOTIDE SEQUENCE [LARGE SCALE GENOMIC DNA]</scope>
    <source>
        <strain evidence="3 6">MSK.14.54</strain>
    </source>
</reference>
<sequence length="319" mass="36308">MILTEEKTYIINVTEVDTDAELGLNKKDIMIKYTNLELLHAVLASTMPYGRLSARYRGKRKAELQSRIAMVESVLETRGDQLAKAEQIMYLDTAERSAICHYLGIIYTRLIAQKLYGIDCMVPLNLIEQPGEKKFVKYNGAYRQDLIGYGKQNAWSVWEPVGRSENSQAAFGNGCRAASEIEKINENPLAKSAACMTYYERGYLNAVVKEPERTGDGTLWFPEENYFKAYYQPFFELFADEQPGELYGSSGGFELELTLPWTEEGKRGFRHLQIGTDPVTIALMREGKYDQILKRMENVLDLSKECRFCGEDGIWVGAE</sequence>
<dbReference type="Proteomes" id="UP000095706">
    <property type="component" value="Unassembled WGS sequence"/>
</dbReference>
<evidence type="ECO:0000313" key="3">
    <source>
        <dbReference type="EMBL" id="NSE17244.1"/>
    </source>
</evidence>
<evidence type="ECO:0000313" key="4">
    <source>
        <dbReference type="Proteomes" id="UP000095706"/>
    </source>
</evidence>
<dbReference type="Proteomes" id="UP000768180">
    <property type="component" value="Unassembled WGS sequence"/>
</dbReference>
<accession>A0A174L5A8</accession>